<comment type="similarity">
    <text evidence="2">Belongs to the PMEI family.</text>
</comment>
<evidence type="ECO:0000256" key="1">
    <source>
        <dbReference type="ARBA" id="ARBA00022729"/>
    </source>
</evidence>
<feature type="signal peptide" evidence="3">
    <location>
        <begin position="1"/>
        <end position="24"/>
    </location>
</feature>
<dbReference type="NCBIfam" id="TIGR01614">
    <property type="entry name" value="PME_inhib"/>
    <property type="match status" value="1"/>
</dbReference>
<dbReference type="PANTHER" id="PTHR31080">
    <property type="entry name" value="PECTINESTERASE INHIBITOR-LIKE"/>
    <property type="match status" value="1"/>
</dbReference>
<evidence type="ECO:0000256" key="3">
    <source>
        <dbReference type="SAM" id="SignalP"/>
    </source>
</evidence>
<dbReference type="InterPro" id="IPR035513">
    <property type="entry name" value="Invertase/methylesterase_inhib"/>
</dbReference>
<dbReference type="SUPFAM" id="SSF101148">
    <property type="entry name" value="Plant invertase/pectin methylesterase inhibitor"/>
    <property type="match status" value="1"/>
</dbReference>
<keyword evidence="1 3" id="KW-0732">Signal</keyword>
<comment type="caution">
    <text evidence="5">The sequence shown here is derived from an EMBL/GenBank/DDBJ whole genome shotgun (WGS) entry which is preliminary data.</text>
</comment>
<reference evidence="5 6" key="1">
    <citation type="submission" date="2024-08" db="EMBL/GenBank/DDBJ databases">
        <title>Insights into the chromosomal genome structure of Flemingia macrophylla.</title>
        <authorList>
            <person name="Ding Y."/>
            <person name="Zhao Y."/>
            <person name="Bi W."/>
            <person name="Wu M."/>
            <person name="Zhao G."/>
            <person name="Gong Y."/>
            <person name="Li W."/>
            <person name="Zhang P."/>
        </authorList>
    </citation>
    <scope>NUCLEOTIDE SEQUENCE [LARGE SCALE GENOMIC DNA]</scope>
    <source>
        <strain evidence="5">DYQJB</strain>
        <tissue evidence="5">Leaf</tissue>
    </source>
</reference>
<dbReference type="Proteomes" id="UP001603857">
    <property type="component" value="Unassembled WGS sequence"/>
</dbReference>
<feature type="domain" description="Pectinesterase inhibitor" evidence="4">
    <location>
        <begin position="28"/>
        <end position="172"/>
    </location>
</feature>
<dbReference type="SMART" id="SM00856">
    <property type="entry name" value="PMEI"/>
    <property type="match status" value="1"/>
</dbReference>
<dbReference type="AlphaFoldDB" id="A0ABD1NBZ1"/>
<feature type="chain" id="PRO_5044803639" description="Pectinesterase inhibitor domain-containing protein" evidence="3">
    <location>
        <begin position="25"/>
        <end position="194"/>
    </location>
</feature>
<accession>A0ABD1NBZ1</accession>
<evidence type="ECO:0000313" key="5">
    <source>
        <dbReference type="EMBL" id="KAL2345436.1"/>
    </source>
</evidence>
<evidence type="ECO:0000256" key="2">
    <source>
        <dbReference type="ARBA" id="ARBA00038471"/>
    </source>
</evidence>
<name>A0ABD1NBZ1_9FABA</name>
<organism evidence="5 6">
    <name type="scientific">Flemingia macrophylla</name>
    <dbReference type="NCBI Taxonomy" id="520843"/>
    <lineage>
        <taxon>Eukaryota</taxon>
        <taxon>Viridiplantae</taxon>
        <taxon>Streptophyta</taxon>
        <taxon>Embryophyta</taxon>
        <taxon>Tracheophyta</taxon>
        <taxon>Spermatophyta</taxon>
        <taxon>Magnoliopsida</taxon>
        <taxon>eudicotyledons</taxon>
        <taxon>Gunneridae</taxon>
        <taxon>Pentapetalae</taxon>
        <taxon>rosids</taxon>
        <taxon>fabids</taxon>
        <taxon>Fabales</taxon>
        <taxon>Fabaceae</taxon>
        <taxon>Papilionoideae</taxon>
        <taxon>50 kb inversion clade</taxon>
        <taxon>NPAAA clade</taxon>
        <taxon>indigoferoid/millettioid clade</taxon>
        <taxon>Phaseoleae</taxon>
        <taxon>Flemingia</taxon>
    </lineage>
</organism>
<dbReference type="PANTHER" id="PTHR31080:SF296">
    <property type="entry name" value="OS05G0360900 PROTEIN"/>
    <property type="match status" value="1"/>
</dbReference>
<evidence type="ECO:0000259" key="4">
    <source>
        <dbReference type="SMART" id="SM00856"/>
    </source>
</evidence>
<dbReference type="InterPro" id="IPR051955">
    <property type="entry name" value="PME_Inhibitor"/>
</dbReference>
<gene>
    <name evidence="5" type="ORF">Fmac_006721</name>
</gene>
<keyword evidence="6" id="KW-1185">Reference proteome</keyword>
<evidence type="ECO:0000313" key="6">
    <source>
        <dbReference type="Proteomes" id="UP001603857"/>
    </source>
</evidence>
<protein>
    <recommendedName>
        <fullName evidence="4">Pectinesterase inhibitor domain-containing protein</fullName>
    </recommendedName>
</protein>
<proteinExistence type="inferred from homology"/>
<dbReference type="Gene3D" id="1.20.140.40">
    <property type="entry name" value="Invertase/pectin methylesterase inhibitor family protein"/>
    <property type="match status" value="1"/>
</dbReference>
<dbReference type="Pfam" id="PF04043">
    <property type="entry name" value="PMEI"/>
    <property type="match status" value="1"/>
</dbReference>
<dbReference type="InterPro" id="IPR006501">
    <property type="entry name" value="Pectinesterase_inhib_dom"/>
</dbReference>
<dbReference type="EMBL" id="JBGMDY010000002">
    <property type="protein sequence ID" value="KAL2345436.1"/>
    <property type="molecule type" value="Genomic_DNA"/>
</dbReference>
<sequence>MEHMKKFFSALVFCVIVLTHQTVAQETKGKDLINKVCTMSPYRDLCMNVLSSDPEQSPDADLKDLAIISLEVAAKNASGILKDAKRLINDDSLNPDVQQGLADCKQTILDAESQLEDTIASLLDDSKSDANVWLKAALAAIDTCDASIPGDDDILSVKSVLLRKLCNIAITINRLLNKPDYLHKPTLLNRPLKL</sequence>